<sequence length="419" mass="45660">MKKFTFCALLLTISTGLNAQTAVQDSIIMGASYANEVYYILENGTKSEHVATDWHLGFATDAFSATIITNAGLPSPGMGAPGMSIAIWPGGTNADFATVDTAGFSTWPKLFDDSLSFELGAFNQNSTGGMDYGWGAYNLSTHVIAGDSVYIVKIGNVAYKLDIVKRQSGTYTIRYANVADATAPEVTIPASNYATKDFVFFNLIDGQIKDRELEDWDLWAVKYYDWYNGAYPNQVVTGILTHPKWEVAVVDAGTGNQSTHLDFTAGAYTTDKKNAIGQGYKFLNGMSWAVTDSDVYYLRNAAGDVWKWYPTSFVGTSQGKTVFYKQKMATAGLETATTQFVDIYPNPANDQLTVVFDSKASNAEIIVRNQTGQIVAAESLNTTTGVTQQKLDISALTNGLYFVEVNQNGFSTVKNVVKY</sequence>
<evidence type="ECO:0000259" key="3">
    <source>
        <dbReference type="Pfam" id="PF18962"/>
    </source>
</evidence>
<dbReference type="NCBIfam" id="TIGR04183">
    <property type="entry name" value="Por_Secre_tail"/>
    <property type="match status" value="1"/>
</dbReference>
<keyword evidence="1 2" id="KW-0732">Signal</keyword>
<keyword evidence="5" id="KW-1185">Reference proteome</keyword>
<evidence type="ECO:0000256" key="1">
    <source>
        <dbReference type="ARBA" id="ARBA00022729"/>
    </source>
</evidence>
<accession>A0A8J6P7Z5</accession>
<feature type="signal peptide" evidence="2">
    <location>
        <begin position="1"/>
        <end position="19"/>
    </location>
</feature>
<protein>
    <submittedName>
        <fullName evidence="4">T9SS type A sorting domain-containing protein</fullName>
    </submittedName>
</protein>
<dbReference type="AlphaFoldDB" id="A0A8J6P7Z5"/>
<evidence type="ECO:0000313" key="5">
    <source>
        <dbReference type="Proteomes" id="UP000652681"/>
    </source>
</evidence>
<dbReference type="RefSeq" id="WP_163492891.1">
    <property type="nucleotide sequence ID" value="NZ_JACVEL010000014.1"/>
</dbReference>
<dbReference type="EMBL" id="JACVEL010000014">
    <property type="protein sequence ID" value="MBC9813759.1"/>
    <property type="molecule type" value="Genomic_DNA"/>
</dbReference>
<comment type="caution">
    <text evidence="4">The sequence shown here is derived from an EMBL/GenBank/DDBJ whole genome shotgun (WGS) entry which is preliminary data.</text>
</comment>
<proteinExistence type="predicted"/>
<dbReference type="Pfam" id="PF18962">
    <property type="entry name" value="Por_Secre_tail"/>
    <property type="match status" value="1"/>
</dbReference>
<evidence type="ECO:0000256" key="2">
    <source>
        <dbReference type="SAM" id="SignalP"/>
    </source>
</evidence>
<evidence type="ECO:0000313" key="4">
    <source>
        <dbReference type="EMBL" id="MBC9813759.1"/>
    </source>
</evidence>
<feature type="chain" id="PRO_5035251072" evidence="2">
    <location>
        <begin position="20"/>
        <end position="419"/>
    </location>
</feature>
<name>A0A8J6P7Z5_9FLAO</name>
<organism evidence="4 5">
    <name type="scientific">Taishania pollutisoli</name>
    <dbReference type="NCBI Taxonomy" id="2766479"/>
    <lineage>
        <taxon>Bacteria</taxon>
        <taxon>Pseudomonadati</taxon>
        <taxon>Bacteroidota</taxon>
        <taxon>Flavobacteriia</taxon>
        <taxon>Flavobacteriales</taxon>
        <taxon>Crocinitomicaceae</taxon>
        <taxon>Taishania</taxon>
    </lineage>
</organism>
<feature type="domain" description="Secretion system C-terminal sorting" evidence="3">
    <location>
        <begin position="343"/>
        <end position="416"/>
    </location>
</feature>
<reference evidence="4" key="1">
    <citation type="submission" date="2020-09" db="EMBL/GenBank/DDBJ databases">
        <title>Taishania pollutisoli gen. nov., sp. nov., Isolated from Tetrabromobisphenol A-Contaminated Soil.</title>
        <authorList>
            <person name="Chen Q."/>
        </authorList>
    </citation>
    <scope>NUCLEOTIDE SEQUENCE</scope>
    <source>
        <strain evidence="4">CZZ-1</strain>
    </source>
</reference>
<dbReference type="InterPro" id="IPR026444">
    <property type="entry name" value="Secre_tail"/>
</dbReference>
<dbReference type="Proteomes" id="UP000652681">
    <property type="component" value="Unassembled WGS sequence"/>
</dbReference>
<gene>
    <name evidence="4" type="ORF">H9Y05_14890</name>
</gene>